<keyword evidence="2" id="KW-1185">Reference proteome</keyword>
<gene>
    <name evidence="1" type="ORF">S23_44020</name>
</gene>
<dbReference type="Proteomes" id="UP000007886">
    <property type="component" value="Chromosome"/>
</dbReference>
<sequence length="252" mass="28539">MIDTLLINQREGSIPVKTGLVVTAHPGDFVWRAGGAIALHAKKGYRMKIVCMSFGERGESQFAWKEKGATLESVKAGRKDEAERAAKLLGAEIEFFDCGDYPLKLTEAHFDRMVDIYRELNPSFVLTHALEDPYNFDHPNAAHFAQETRVVAQAMGHKPGAQYKYSAPPVFLFEPHQPEQCNYKPDLLLKIDEVWKEKYEAFQILAAQKHLWGYYERVALNRGIQGSRNTGVPMTYGEAYQRLFPTVAEELA</sequence>
<name>A0AAI8MFE6_9BRAD</name>
<dbReference type="SUPFAM" id="SSF102588">
    <property type="entry name" value="LmbE-like"/>
    <property type="match status" value="1"/>
</dbReference>
<protein>
    <recommendedName>
        <fullName evidence="3">PIG-L family deacetylase</fullName>
    </recommendedName>
</protein>
<organism evidence="1 2">
    <name type="scientific">Bradyrhizobium cosmicum</name>
    <dbReference type="NCBI Taxonomy" id="1404864"/>
    <lineage>
        <taxon>Bacteria</taxon>
        <taxon>Pseudomonadati</taxon>
        <taxon>Pseudomonadota</taxon>
        <taxon>Alphaproteobacteria</taxon>
        <taxon>Hyphomicrobiales</taxon>
        <taxon>Nitrobacteraceae</taxon>
        <taxon>Bradyrhizobium</taxon>
    </lineage>
</organism>
<dbReference type="PANTHER" id="PTHR12993">
    <property type="entry name" value="N-ACETYLGLUCOSAMINYL-PHOSPHATIDYLINOSITOL DE-N-ACETYLASE-RELATED"/>
    <property type="match status" value="1"/>
</dbReference>
<dbReference type="AlphaFoldDB" id="A0AAI8MFE6"/>
<dbReference type="KEGG" id="brs:S23_44020"/>
<dbReference type="Pfam" id="PF02585">
    <property type="entry name" value="PIG-L"/>
    <property type="match status" value="1"/>
</dbReference>
<dbReference type="InterPro" id="IPR024078">
    <property type="entry name" value="LmbE-like_dom_sf"/>
</dbReference>
<reference evidence="1 2" key="1">
    <citation type="journal article" date="2012" name="Microbes Environ.">
        <title>Complete genome sequence of Bradyrhizobium sp. S23321: insights into symbiosis evolution in soil oligotrophs.</title>
        <authorList>
            <person name="Okubo T."/>
            <person name="Tsukui T."/>
            <person name="Maita H."/>
            <person name="Okamoto S."/>
            <person name="Oshima K."/>
            <person name="Fujisawa T."/>
            <person name="Saito A."/>
            <person name="Futamata H."/>
            <person name="Hattori R."/>
            <person name="Shimomura Y."/>
            <person name="Haruta S."/>
            <person name="Morimoto S."/>
            <person name="Wang Y."/>
            <person name="Sakai Y."/>
            <person name="Hattori M."/>
            <person name="Aizawa S."/>
            <person name="Nagashima K.V.P."/>
            <person name="Masuda S."/>
            <person name="Hattori T."/>
            <person name="Yamashita A."/>
            <person name="Bao Z."/>
            <person name="Hayatsu M."/>
            <person name="Kajiya-Kanegae H."/>
            <person name="Yoshinaga I."/>
            <person name="Sakamoto K."/>
            <person name="Toyota K."/>
            <person name="Nakao M."/>
            <person name="Kohara M."/>
            <person name="Anda M."/>
            <person name="Niwa R."/>
            <person name="Jung-Hwan P."/>
            <person name="Sameshima-Saito R."/>
            <person name="Tokuda S."/>
            <person name="Yamamoto S."/>
            <person name="Yamamoto S."/>
            <person name="Yokoyama T."/>
            <person name="Akutsu T."/>
            <person name="Nakamura Y."/>
            <person name="Nakahira-Yanaka Y."/>
            <person name="Takada Hoshino Y."/>
            <person name="Hirakawa H."/>
            <person name="Mitsui H."/>
            <person name="Terasawa K."/>
            <person name="Itakura M."/>
            <person name="Sato S."/>
            <person name="Ikeda-Ohtsubo W."/>
            <person name="Sakakura N."/>
            <person name="Kaminuma E."/>
            <person name="Minamisawa K."/>
        </authorList>
    </citation>
    <scope>NUCLEOTIDE SEQUENCE [LARGE SCALE GENOMIC DNA]</scope>
    <source>
        <strain evidence="1 2">S23321</strain>
    </source>
</reference>
<dbReference type="GO" id="GO:0016811">
    <property type="term" value="F:hydrolase activity, acting on carbon-nitrogen (but not peptide) bonds, in linear amides"/>
    <property type="evidence" value="ECO:0007669"/>
    <property type="project" value="TreeGrafter"/>
</dbReference>
<proteinExistence type="predicted"/>
<dbReference type="PANTHER" id="PTHR12993:SF29">
    <property type="entry name" value="BLR3841 PROTEIN"/>
    <property type="match status" value="1"/>
</dbReference>
<dbReference type="InterPro" id="IPR003737">
    <property type="entry name" value="GlcNAc_PI_deacetylase-related"/>
</dbReference>
<evidence type="ECO:0008006" key="3">
    <source>
        <dbReference type="Google" id="ProtNLM"/>
    </source>
</evidence>
<accession>A0AAI8MFE6</accession>
<dbReference type="Gene3D" id="3.40.50.10320">
    <property type="entry name" value="LmbE-like"/>
    <property type="match status" value="1"/>
</dbReference>
<evidence type="ECO:0000313" key="2">
    <source>
        <dbReference type="Proteomes" id="UP000007886"/>
    </source>
</evidence>
<dbReference type="EMBL" id="AP012279">
    <property type="protein sequence ID" value="BAL77596.1"/>
    <property type="molecule type" value="Genomic_DNA"/>
</dbReference>
<evidence type="ECO:0000313" key="1">
    <source>
        <dbReference type="EMBL" id="BAL77596.1"/>
    </source>
</evidence>